<evidence type="ECO:0000313" key="2">
    <source>
        <dbReference type="Proteomes" id="UP000826195"/>
    </source>
</evidence>
<dbReference type="Proteomes" id="UP000826195">
    <property type="component" value="Unassembled WGS sequence"/>
</dbReference>
<sequence length="97" mass="11409">MTFFKLQKHLTALLSTFKVKITIHIDNTMSLESAEKREEDAMLIMIISCFDGEHDMEPIHQQRIREVLRSIKSHILFFPYRPYTVETPICSKDLVRG</sequence>
<dbReference type="EMBL" id="JAHXZJ010000747">
    <property type="protein sequence ID" value="KAH0558079.1"/>
    <property type="molecule type" value="Genomic_DNA"/>
</dbReference>
<protein>
    <submittedName>
        <fullName evidence="1">Uncharacterized protein</fullName>
    </submittedName>
</protein>
<accession>A0AAV7IY68</accession>
<name>A0AAV7IY68_COTGL</name>
<dbReference type="AlphaFoldDB" id="A0AAV7IY68"/>
<keyword evidence="2" id="KW-1185">Reference proteome</keyword>
<proteinExistence type="predicted"/>
<comment type="caution">
    <text evidence="1">The sequence shown here is derived from an EMBL/GenBank/DDBJ whole genome shotgun (WGS) entry which is preliminary data.</text>
</comment>
<organism evidence="1 2">
    <name type="scientific">Cotesia glomerata</name>
    <name type="common">Lepidopteran parasitic wasp</name>
    <name type="synonym">Apanteles glomeratus</name>
    <dbReference type="NCBI Taxonomy" id="32391"/>
    <lineage>
        <taxon>Eukaryota</taxon>
        <taxon>Metazoa</taxon>
        <taxon>Ecdysozoa</taxon>
        <taxon>Arthropoda</taxon>
        <taxon>Hexapoda</taxon>
        <taxon>Insecta</taxon>
        <taxon>Pterygota</taxon>
        <taxon>Neoptera</taxon>
        <taxon>Endopterygota</taxon>
        <taxon>Hymenoptera</taxon>
        <taxon>Apocrita</taxon>
        <taxon>Ichneumonoidea</taxon>
        <taxon>Braconidae</taxon>
        <taxon>Microgastrinae</taxon>
        <taxon>Cotesia</taxon>
    </lineage>
</organism>
<evidence type="ECO:0000313" key="1">
    <source>
        <dbReference type="EMBL" id="KAH0558079.1"/>
    </source>
</evidence>
<reference evidence="1 2" key="1">
    <citation type="journal article" date="2021" name="J. Hered.">
        <title>A chromosome-level genome assembly of the parasitoid wasp, Cotesia glomerata (Hymenoptera: Braconidae).</title>
        <authorList>
            <person name="Pinto B.J."/>
            <person name="Weis J.J."/>
            <person name="Gamble T."/>
            <person name="Ode P.J."/>
            <person name="Paul R."/>
            <person name="Zaspel J.M."/>
        </authorList>
    </citation>
    <scope>NUCLEOTIDE SEQUENCE [LARGE SCALE GENOMIC DNA]</scope>
    <source>
        <strain evidence="1">CgM1</strain>
    </source>
</reference>
<gene>
    <name evidence="1" type="ORF">KQX54_014273</name>
</gene>